<dbReference type="KEGG" id="mwe:WEN_03270"/>
<keyword evidence="3" id="KW-1185">Reference proteome</keyword>
<reference evidence="2 3" key="1">
    <citation type="journal article" date="2012" name="J. Bacteriol.">
        <title>Complete genome sequence of Mycoplasma wenyonii strain Massachusetts.</title>
        <authorList>
            <person name="Dos Santos A.P."/>
            <person name="Guimaraes A.M."/>
            <person name="do Nascimento N.C."/>
            <person name="Sanmiguel P.J."/>
            <person name="Messick J.B."/>
        </authorList>
    </citation>
    <scope>NUCLEOTIDE SEQUENCE [LARGE SCALE GENOMIC DNA]</scope>
    <source>
        <strain evidence="2 3">Massachusetts</strain>
    </source>
</reference>
<dbReference type="PATRIC" id="fig|1197325.3.peg.706"/>
<keyword evidence="1" id="KW-0732">Signal</keyword>
<dbReference type="EMBL" id="CP003703">
    <property type="protein sequence ID" value="AFN65433.1"/>
    <property type="molecule type" value="Genomic_DNA"/>
</dbReference>
<evidence type="ECO:0000313" key="2">
    <source>
        <dbReference type="EMBL" id="AFN65433.1"/>
    </source>
</evidence>
<dbReference type="AlphaFoldDB" id="I6Z732"/>
<feature type="signal peptide" evidence="1">
    <location>
        <begin position="1"/>
        <end position="23"/>
    </location>
</feature>
<protein>
    <submittedName>
        <fullName evidence="2">ABC transporter</fullName>
    </submittedName>
</protein>
<feature type="chain" id="PRO_5003706709" evidence="1">
    <location>
        <begin position="24"/>
        <end position="637"/>
    </location>
</feature>
<accession>I6Z732</accession>
<proteinExistence type="predicted"/>
<dbReference type="OrthoDB" id="393433at2"/>
<dbReference type="HOGENOM" id="CLU_447470_0_0_14"/>
<evidence type="ECO:0000256" key="1">
    <source>
        <dbReference type="SAM" id="SignalP"/>
    </source>
</evidence>
<gene>
    <name evidence="2" type="ordered locus">WEN_03270</name>
</gene>
<evidence type="ECO:0000313" key="3">
    <source>
        <dbReference type="Proteomes" id="UP000009005"/>
    </source>
</evidence>
<dbReference type="Proteomes" id="UP000009005">
    <property type="component" value="Chromosome"/>
</dbReference>
<sequence>MFKVLNPKMILLTLTACSSPSLIAVKGSEPHSHYKILANYNGQAELLLSLQIPPDYFPYQFKQRKLYDYLTNINKYLVTEGASQQKQALGKQLQGRIDQLINQVTTFGPSLWNEDLYAGGLVNRNVQYWNTKSADYLFLEQFIIDDSSDPLFLLERLPRHSHLAVTNFRAARDPYSLFGEDVYKYFGKPEGSGGNNQLAKKLHEYYRNYSKISPNNLFRSGKYIHFWTDFCKNLKEKSSDGTGKEDLKHFFKLPSFSNGKKEHLFAPFQDSIDKHIAKEFFEVIFSDEEKAALKNGTSEKFQFQYLKNIATQASGAGEESICPSELGQLAFQKAHHPALEHQTLKGSSPVSEGTQKDLLVYLAQMAIALDKVSKTSNFSSVFDKDPRKDFIYNAWKNAVSIAKGYRERLKNVREYLQAIEVVDKSFKPDQSTHTRNSSKTVAIVSYPPSQLGAGDATIQTISKYPFLYTELGLNEVIPNEWKRGGPKGDNHKDILGVDDNGWWWKLGDVHLSSDSLNSFSGVADSIILLATDDDWNILSASDSPKMRSLRSLLKSESNSNGKERIQMSNYSLWNEGLRSPIALNLLLDVLVDTLTKQFGNGQEENGQKDKYTKALDWGDYWNKVFATGKSSEETSQK</sequence>
<organism evidence="2 3">
    <name type="scientific">Mycoplasma wenyonii (strain Massachusetts)</name>
    <name type="common">Eperythrozoon wenyonii</name>
    <dbReference type="NCBI Taxonomy" id="1197325"/>
    <lineage>
        <taxon>Bacteria</taxon>
        <taxon>Bacillati</taxon>
        <taxon>Mycoplasmatota</taxon>
        <taxon>Mollicutes</taxon>
        <taxon>Mycoplasmataceae</taxon>
        <taxon>Mycoplasma</taxon>
    </lineage>
</organism>
<name>I6Z732_MYCWM</name>